<keyword evidence="10" id="KW-0902">Two-component regulatory system</keyword>
<evidence type="ECO:0000256" key="3">
    <source>
        <dbReference type="ARBA" id="ARBA00012438"/>
    </source>
</evidence>
<dbReference type="PROSITE" id="PS50885">
    <property type="entry name" value="HAMP"/>
    <property type="match status" value="1"/>
</dbReference>
<keyword evidence="11 12" id="KW-0472">Membrane</keyword>
<feature type="domain" description="Histidine kinase" evidence="13">
    <location>
        <begin position="468"/>
        <end position="584"/>
    </location>
</feature>
<keyword evidence="9" id="KW-0067">ATP-binding</keyword>
<dbReference type="SMART" id="SM00387">
    <property type="entry name" value="HATPase_c"/>
    <property type="match status" value="1"/>
</dbReference>
<dbReference type="Proteomes" id="UP000367750">
    <property type="component" value="Unassembled WGS sequence"/>
</dbReference>
<protein>
    <recommendedName>
        <fullName evidence="3">histidine kinase</fullName>
        <ecNumber evidence="3">2.7.13.3</ecNumber>
    </recommendedName>
</protein>
<evidence type="ECO:0000256" key="5">
    <source>
        <dbReference type="ARBA" id="ARBA00022553"/>
    </source>
</evidence>
<evidence type="ECO:0000256" key="7">
    <source>
        <dbReference type="ARBA" id="ARBA00022741"/>
    </source>
</evidence>
<comment type="catalytic activity">
    <reaction evidence="1">
        <text>ATP + protein L-histidine = ADP + protein N-phospho-L-histidine.</text>
        <dbReference type="EC" id="2.7.13.3"/>
    </reaction>
</comment>
<dbReference type="SMART" id="SM00304">
    <property type="entry name" value="HAMP"/>
    <property type="match status" value="1"/>
</dbReference>
<evidence type="ECO:0000256" key="10">
    <source>
        <dbReference type="ARBA" id="ARBA00023012"/>
    </source>
</evidence>
<proteinExistence type="predicted"/>
<evidence type="ECO:0000256" key="4">
    <source>
        <dbReference type="ARBA" id="ARBA00022475"/>
    </source>
</evidence>
<feature type="transmembrane region" description="Helical" evidence="12">
    <location>
        <begin position="15"/>
        <end position="35"/>
    </location>
</feature>
<evidence type="ECO:0000259" key="14">
    <source>
        <dbReference type="PROSITE" id="PS50885"/>
    </source>
</evidence>
<accession>A0A5J5GJA1</accession>
<keyword evidence="4" id="KW-1003">Cell membrane</keyword>
<dbReference type="CDD" id="cd06225">
    <property type="entry name" value="HAMP"/>
    <property type="match status" value="1"/>
</dbReference>
<dbReference type="EC" id="2.7.13.3" evidence="3"/>
<evidence type="ECO:0000313" key="16">
    <source>
        <dbReference type="Proteomes" id="UP000367750"/>
    </source>
</evidence>
<evidence type="ECO:0000256" key="1">
    <source>
        <dbReference type="ARBA" id="ARBA00000085"/>
    </source>
</evidence>
<dbReference type="InterPro" id="IPR010559">
    <property type="entry name" value="Sig_transdc_His_kin_internal"/>
</dbReference>
<dbReference type="GO" id="GO:0000155">
    <property type="term" value="F:phosphorelay sensor kinase activity"/>
    <property type="evidence" value="ECO:0007669"/>
    <property type="project" value="InterPro"/>
</dbReference>
<feature type="domain" description="HAMP" evidence="14">
    <location>
        <begin position="301"/>
        <end position="353"/>
    </location>
</feature>
<name>A0A5J5GJA1_9BACL</name>
<evidence type="ECO:0000259" key="13">
    <source>
        <dbReference type="PROSITE" id="PS50109"/>
    </source>
</evidence>
<dbReference type="InterPro" id="IPR003594">
    <property type="entry name" value="HATPase_dom"/>
</dbReference>
<keyword evidence="5" id="KW-0597">Phosphoprotein</keyword>
<feature type="transmembrane region" description="Helical" evidence="12">
    <location>
        <begin position="281"/>
        <end position="308"/>
    </location>
</feature>
<dbReference type="Gene3D" id="6.10.340.10">
    <property type="match status" value="1"/>
</dbReference>
<evidence type="ECO:0000256" key="9">
    <source>
        <dbReference type="ARBA" id="ARBA00022840"/>
    </source>
</evidence>
<keyword evidence="16" id="KW-1185">Reference proteome</keyword>
<comment type="caution">
    <text evidence="15">The sequence shown here is derived from an EMBL/GenBank/DDBJ whole genome shotgun (WGS) entry which is preliminary data.</text>
</comment>
<dbReference type="PANTHER" id="PTHR34220:SF7">
    <property type="entry name" value="SENSOR HISTIDINE KINASE YPDA"/>
    <property type="match status" value="1"/>
</dbReference>
<evidence type="ECO:0000256" key="6">
    <source>
        <dbReference type="ARBA" id="ARBA00022679"/>
    </source>
</evidence>
<dbReference type="InterPro" id="IPR036890">
    <property type="entry name" value="HATPase_C_sf"/>
</dbReference>
<dbReference type="SUPFAM" id="SSF55874">
    <property type="entry name" value="ATPase domain of HSP90 chaperone/DNA topoisomerase II/histidine kinase"/>
    <property type="match status" value="1"/>
</dbReference>
<dbReference type="GO" id="GO:0005886">
    <property type="term" value="C:plasma membrane"/>
    <property type="evidence" value="ECO:0007669"/>
    <property type="project" value="UniProtKB-SubCell"/>
</dbReference>
<dbReference type="RefSeq" id="WP_150456864.1">
    <property type="nucleotide sequence ID" value="NZ_VYKK01000004.1"/>
</dbReference>
<gene>
    <name evidence="15" type="ORF">F4V43_03550</name>
</gene>
<dbReference type="Pfam" id="PF02518">
    <property type="entry name" value="HATPase_c"/>
    <property type="match status" value="1"/>
</dbReference>
<keyword evidence="7" id="KW-0547">Nucleotide-binding</keyword>
<evidence type="ECO:0000256" key="11">
    <source>
        <dbReference type="ARBA" id="ARBA00023136"/>
    </source>
</evidence>
<dbReference type="InterPro" id="IPR005467">
    <property type="entry name" value="His_kinase_dom"/>
</dbReference>
<dbReference type="PANTHER" id="PTHR34220">
    <property type="entry name" value="SENSOR HISTIDINE KINASE YPDA"/>
    <property type="match status" value="1"/>
</dbReference>
<keyword evidence="12" id="KW-1133">Transmembrane helix</keyword>
<evidence type="ECO:0000313" key="15">
    <source>
        <dbReference type="EMBL" id="KAA9007574.1"/>
    </source>
</evidence>
<dbReference type="Gene3D" id="3.30.565.10">
    <property type="entry name" value="Histidine kinase-like ATPase, C-terminal domain"/>
    <property type="match status" value="1"/>
</dbReference>
<sequence length="588" mass="65523">MLQRLRPYNTLRNQIFIGFVFVMIIMVAVAGSMVYEKASALLKNSAERHIQQTAVQASGRMDALIGQIESLMSQASNQSTVQNLLLDEANGKPVTFNQRQSLLQVLSTYQSYLPGVGSFELYTADYQLMFPIRDGSLTMRMSQSAIRQANLAKGRVVWIGVDPQDNQSLLAVKRISLLDRWFSNGGYLVARMQRSYFQLSDPAQPAGRETILLANDEGVQLGGKGQGADLSELLAAGQTVQYEGEEQVIVRQYSEKTRWTLIVLTPVRYATEGITALRTAMFVSGAIGTLLFLIMSFLLSTLITRPIMKLIRAMRKSRLGQLTPNPDKTSMMELRELNHSYNSMVAHIDELIRVVYEKELLQSRTELKALQAQINPHFLFNTLEAFNWALEDRGETELAGFVVTMSRLFRYNIGRPGAAGLEEWVTLREECEHVERYMQIMEMRLGDRLEWEIAMETDTGSIPVPKLMIQPIVENAILHGVEGRIGRGRIAIEVKAAECSGWTRITVTDNGSGMDEPALRALQDSLNGGPAHAAKGTGVGLVNVQQRLKLYYGRSSREGMESGLQVESAPGKGTKVWFEIPNDGGAYL</sequence>
<dbReference type="PROSITE" id="PS50109">
    <property type="entry name" value="HIS_KIN"/>
    <property type="match status" value="1"/>
</dbReference>
<dbReference type="EMBL" id="VYKK01000004">
    <property type="protein sequence ID" value="KAA9007574.1"/>
    <property type="molecule type" value="Genomic_DNA"/>
</dbReference>
<comment type="subcellular location">
    <subcellularLocation>
        <location evidence="2">Cell membrane</location>
        <topology evidence="2">Multi-pass membrane protein</topology>
    </subcellularLocation>
</comment>
<keyword evidence="6" id="KW-0808">Transferase</keyword>
<dbReference type="InterPro" id="IPR003660">
    <property type="entry name" value="HAMP_dom"/>
</dbReference>
<evidence type="ECO:0000256" key="2">
    <source>
        <dbReference type="ARBA" id="ARBA00004651"/>
    </source>
</evidence>
<keyword evidence="12" id="KW-0812">Transmembrane</keyword>
<dbReference type="InterPro" id="IPR050640">
    <property type="entry name" value="Bact_2-comp_sensor_kinase"/>
</dbReference>
<reference evidence="15 16" key="1">
    <citation type="submission" date="2019-09" db="EMBL/GenBank/DDBJ databases">
        <title>Bacillus ochoae sp. nov., Paenibacillus whitsoniae sp. nov., Paenibacillus spiritus sp. nov. Isolated from the Mars Exploration Rover during spacecraft assembly.</title>
        <authorList>
            <person name="Seuylemezian A."/>
            <person name="Vaishampayan P."/>
        </authorList>
    </citation>
    <scope>NUCLEOTIDE SEQUENCE [LARGE SCALE GENOMIC DNA]</scope>
    <source>
        <strain evidence="15 16">MER_111</strain>
    </source>
</reference>
<evidence type="ECO:0000256" key="12">
    <source>
        <dbReference type="SAM" id="Phobius"/>
    </source>
</evidence>
<dbReference type="OrthoDB" id="9776552at2"/>
<evidence type="ECO:0000256" key="8">
    <source>
        <dbReference type="ARBA" id="ARBA00022777"/>
    </source>
</evidence>
<keyword evidence="8 15" id="KW-0418">Kinase</keyword>
<organism evidence="15 16">
    <name type="scientific">Paenibacillus spiritus</name>
    <dbReference type="NCBI Taxonomy" id="2496557"/>
    <lineage>
        <taxon>Bacteria</taxon>
        <taxon>Bacillati</taxon>
        <taxon>Bacillota</taxon>
        <taxon>Bacilli</taxon>
        <taxon>Bacillales</taxon>
        <taxon>Paenibacillaceae</taxon>
        <taxon>Paenibacillus</taxon>
    </lineage>
</organism>
<dbReference type="GO" id="GO:0005524">
    <property type="term" value="F:ATP binding"/>
    <property type="evidence" value="ECO:0007669"/>
    <property type="project" value="UniProtKB-KW"/>
</dbReference>
<dbReference type="Pfam" id="PF06580">
    <property type="entry name" value="His_kinase"/>
    <property type="match status" value="1"/>
</dbReference>
<dbReference type="AlphaFoldDB" id="A0A5J5GJA1"/>